<evidence type="ECO:0000313" key="2">
    <source>
        <dbReference type="Proteomes" id="UP000503440"/>
    </source>
</evidence>
<reference evidence="1 2" key="1">
    <citation type="submission" date="2019-09" db="EMBL/GenBank/DDBJ databases">
        <title>Non-baumannii Acinetobacter spp. carrying blaNDM-1 isolated in China.</title>
        <authorList>
            <person name="Cui C."/>
            <person name="Chen C."/>
            <person name="Sun J."/>
            <person name="Liu Y."/>
        </authorList>
    </citation>
    <scope>NUCLEOTIDE SEQUENCE [LARGE SCALE GENOMIC DNA]</scope>
    <source>
        <strain evidence="1 2">B18</strain>
    </source>
</reference>
<dbReference type="RefSeq" id="WP_163145524.1">
    <property type="nucleotide sequence ID" value="NZ_CP044455.1"/>
</dbReference>
<accession>A0A6C0Y063</accession>
<gene>
    <name evidence="1" type="ORF">FSC09_03415</name>
</gene>
<dbReference type="EMBL" id="CP044455">
    <property type="protein sequence ID" value="QIC69518.1"/>
    <property type="molecule type" value="Genomic_DNA"/>
</dbReference>
<evidence type="ECO:0000313" key="1">
    <source>
        <dbReference type="EMBL" id="QIC69518.1"/>
    </source>
</evidence>
<organism evidence="1 2">
    <name type="scientific">Acinetobacter indicus</name>
    <dbReference type="NCBI Taxonomy" id="756892"/>
    <lineage>
        <taxon>Bacteria</taxon>
        <taxon>Pseudomonadati</taxon>
        <taxon>Pseudomonadota</taxon>
        <taxon>Gammaproteobacteria</taxon>
        <taxon>Moraxellales</taxon>
        <taxon>Moraxellaceae</taxon>
        <taxon>Acinetobacter</taxon>
    </lineage>
</organism>
<name>A0A6C0Y063_9GAMM</name>
<sequence>MDLKNFKLGKQRHLDEVFKKLTNLIDEPKMYGQRSGQLIFGSIASYLFTREAQIYWDEFLLKILQIKQLEDYVSLKTANDLLKPFLENFLIGNPIQAQDFLIKIDELFKYKTNRNFHYFIVSRLVTNKIYKFSNIKIGLFEQKCEQTNLSFSEKIHLNNQEITSFKKNNGTYIENDIFYDKILKEIDKFKGQTILEIENFGDKHIAEQKSVKDAEHFINELIFLRSLCRNIGFKIELNIDMTTYNGNPP</sequence>
<dbReference type="AlphaFoldDB" id="A0A6C0Y063"/>
<proteinExistence type="predicted"/>
<protein>
    <submittedName>
        <fullName evidence="1">Uncharacterized protein</fullName>
    </submittedName>
</protein>
<dbReference type="Proteomes" id="UP000503440">
    <property type="component" value="Chromosome"/>
</dbReference>